<dbReference type="PANTHER" id="PTHR39624">
    <property type="entry name" value="PROTEIN INVOLVED IN RIMO-MEDIATED BETA-METHYLTHIOLATION OF RIBOSOMAL PROTEIN S12 YCAO"/>
    <property type="match status" value="1"/>
</dbReference>
<evidence type="ECO:0000313" key="2">
    <source>
        <dbReference type="EMBL" id="MBK7424895.1"/>
    </source>
</evidence>
<feature type="compositionally biased region" description="Pro residues" evidence="1">
    <location>
        <begin position="1"/>
        <end position="10"/>
    </location>
</feature>
<dbReference type="Pfam" id="PF02566">
    <property type="entry name" value="OsmC"/>
    <property type="match status" value="1"/>
</dbReference>
<proteinExistence type="predicted"/>
<dbReference type="InterPro" id="IPR003718">
    <property type="entry name" value="OsmC/Ohr_fam"/>
</dbReference>
<reference evidence="2" key="1">
    <citation type="submission" date="2020-10" db="EMBL/GenBank/DDBJ databases">
        <title>Connecting structure to function with the recovery of over 1000 high-quality activated sludge metagenome-assembled genomes encoding full-length rRNA genes using long-read sequencing.</title>
        <authorList>
            <person name="Singleton C.M."/>
            <person name="Petriglieri F."/>
            <person name="Kristensen J.M."/>
            <person name="Kirkegaard R.H."/>
            <person name="Michaelsen T.Y."/>
            <person name="Andersen M.H."/>
            <person name="Karst S.M."/>
            <person name="Dueholm M.S."/>
            <person name="Nielsen P.H."/>
            <person name="Albertsen M."/>
        </authorList>
    </citation>
    <scope>NUCLEOTIDE SEQUENCE</scope>
    <source>
        <strain evidence="2">EsbW_18-Q3-R4-48_MAXAC.044</strain>
    </source>
</reference>
<dbReference type="AlphaFoldDB" id="A0A9D7IE81"/>
<comment type="caution">
    <text evidence="2">The sequence shown here is derived from an EMBL/GenBank/DDBJ whole genome shotgun (WGS) entry which is preliminary data.</text>
</comment>
<dbReference type="PANTHER" id="PTHR39624:SF2">
    <property type="entry name" value="OSMC-LIKE PROTEIN"/>
    <property type="match status" value="1"/>
</dbReference>
<dbReference type="SUPFAM" id="SSF82784">
    <property type="entry name" value="OsmC-like"/>
    <property type="match status" value="1"/>
</dbReference>
<dbReference type="EMBL" id="JADJNC010000060">
    <property type="protein sequence ID" value="MBK7424895.1"/>
    <property type="molecule type" value="Genomic_DNA"/>
</dbReference>
<evidence type="ECO:0000313" key="3">
    <source>
        <dbReference type="Proteomes" id="UP000886602"/>
    </source>
</evidence>
<sequence>MQNIEPPAPKFPQSSQSPLIVSENGQGRYQQTVRVGRHTLIADEHVAAGGADDGPAPYDFLLAALGSCTSMTLRMYAERKGLALSRISVALTHEKISIQGLGKLDRIERIITLEGDLQAEQRSRLLEIANRCPMYRTLCSDIQIDSTLAG</sequence>
<dbReference type="Gene3D" id="3.30.300.20">
    <property type="match status" value="1"/>
</dbReference>
<gene>
    <name evidence="2" type="ORF">IPJ48_18460</name>
</gene>
<evidence type="ECO:0000256" key="1">
    <source>
        <dbReference type="SAM" id="MobiDB-lite"/>
    </source>
</evidence>
<name>A0A9D7IE81_9RHOO</name>
<feature type="region of interest" description="Disordered" evidence="1">
    <location>
        <begin position="1"/>
        <end position="20"/>
    </location>
</feature>
<dbReference type="InterPro" id="IPR036102">
    <property type="entry name" value="OsmC/Ohrsf"/>
</dbReference>
<organism evidence="2 3">
    <name type="scientific">Candidatus Propionivibrio dominans</name>
    <dbReference type="NCBI Taxonomy" id="2954373"/>
    <lineage>
        <taxon>Bacteria</taxon>
        <taxon>Pseudomonadati</taxon>
        <taxon>Pseudomonadota</taxon>
        <taxon>Betaproteobacteria</taxon>
        <taxon>Rhodocyclales</taxon>
        <taxon>Rhodocyclaceae</taxon>
        <taxon>Propionivibrio</taxon>
    </lineage>
</organism>
<dbReference type="InterPro" id="IPR015946">
    <property type="entry name" value="KH_dom-like_a/b"/>
</dbReference>
<accession>A0A9D7IE81</accession>
<protein>
    <submittedName>
        <fullName evidence="2">OsmC family protein</fullName>
    </submittedName>
</protein>
<dbReference type="Proteomes" id="UP000886602">
    <property type="component" value="Unassembled WGS sequence"/>
</dbReference>